<comment type="caution">
    <text evidence="2">The sequence shown here is derived from an EMBL/GenBank/DDBJ whole genome shotgun (WGS) entry which is preliminary data.</text>
</comment>
<sequence>TLYSYTVKGMEVITMDYKQCIRCNSENLKKNGRNYNKARKTFRQQYGCRDCGKKFLGTRQNLTKSEDFKYQNMEWVKTNWAKYTAAQVNEKEMLLSLAEELLGLITIKVKQTTGRPSQKIQDMLLCMLLKTYTGLSSRRLTSDLKTAKEQGLITKVPCYTTTMLYFNDKRLPKLLQELVHVSAIPLKEIEKRFAVDSSGFSTSIFGRWFDHRFNKETQKRQYRKCHIMIGTHSNIVSSIEITNQYGADTTQFAPLVKKTALHFFVKEISADGAYSSRKNHELVASLGGQAYIPFSKQATGITRGSLIWHKMFLFAKNNPQAFGEKYHGRSNVESTFHMIKTKFGDFCRSKKSQSQEAEILSRVC</sequence>
<dbReference type="InterPro" id="IPR053172">
    <property type="entry name" value="Tn903_transposase"/>
</dbReference>
<dbReference type="GO" id="GO:0003677">
    <property type="term" value="F:DNA binding"/>
    <property type="evidence" value="ECO:0007669"/>
    <property type="project" value="InterPro"/>
</dbReference>
<evidence type="ECO:0000259" key="1">
    <source>
        <dbReference type="Pfam" id="PF01609"/>
    </source>
</evidence>
<feature type="non-terminal residue" evidence="2">
    <location>
        <position position="364"/>
    </location>
</feature>
<evidence type="ECO:0000313" key="2">
    <source>
        <dbReference type="EMBL" id="KKK62401.1"/>
    </source>
</evidence>
<gene>
    <name evidence="2" type="ORF">LCGC14_3004700</name>
</gene>
<proteinExistence type="predicted"/>
<organism evidence="2">
    <name type="scientific">marine sediment metagenome</name>
    <dbReference type="NCBI Taxonomy" id="412755"/>
    <lineage>
        <taxon>unclassified sequences</taxon>
        <taxon>metagenomes</taxon>
        <taxon>ecological metagenomes</taxon>
    </lineage>
</organism>
<protein>
    <recommendedName>
        <fullName evidence="1">Transposase IS4-like domain-containing protein</fullName>
    </recommendedName>
</protein>
<accession>A0A0F8ZR63</accession>
<dbReference type="GO" id="GO:0006313">
    <property type="term" value="P:DNA transposition"/>
    <property type="evidence" value="ECO:0007669"/>
    <property type="project" value="InterPro"/>
</dbReference>
<dbReference type="EMBL" id="LAZR01062010">
    <property type="protein sequence ID" value="KKK62401.1"/>
    <property type="molecule type" value="Genomic_DNA"/>
</dbReference>
<feature type="non-terminal residue" evidence="2">
    <location>
        <position position="1"/>
    </location>
</feature>
<dbReference type="Pfam" id="PF01609">
    <property type="entry name" value="DDE_Tnp_1"/>
    <property type="match status" value="1"/>
</dbReference>
<dbReference type="InterPro" id="IPR002559">
    <property type="entry name" value="Transposase_11"/>
</dbReference>
<dbReference type="PANTHER" id="PTHR34631:SF3">
    <property type="entry name" value="ISSOD12 TRANSPOSASE TNPA_ISSOD12"/>
    <property type="match status" value="1"/>
</dbReference>
<dbReference type="GO" id="GO:0004803">
    <property type="term" value="F:transposase activity"/>
    <property type="evidence" value="ECO:0007669"/>
    <property type="project" value="InterPro"/>
</dbReference>
<dbReference type="AlphaFoldDB" id="A0A0F8ZR63"/>
<dbReference type="PANTHER" id="PTHR34631">
    <property type="match status" value="1"/>
</dbReference>
<name>A0A0F8ZR63_9ZZZZ</name>
<reference evidence="2" key="1">
    <citation type="journal article" date="2015" name="Nature">
        <title>Complex archaea that bridge the gap between prokaryotes and eukaryotes.</title>
        <authorList>
            <person name="Spang A."/>
            <person name="Saw J.H."/>
            <person name="Jorgensen S.L."/>
            <person name="Zaremba-Niedzwiedzka K."/>
            <person name="Martijn J."/>
            <person name="Lind A.E."/>
            <person name="van Eijk R."/>
            <person name="Schleper C."/>
            <person name="Guy L."/>
            <person name="Ettema T.J."/>
        </authorList>
    </citation>
    <scope>NUCLEOTIDE SEQUENCE</scope>
</reference>
<feature type="domain" description="Transposase IS4-like" evidence="1">
    <location>
        <begin position="192"/>
        <end position="363"/>
    </location>
</feature>